<protein>
    <submittedName>
        <fullName evidence="1">Uncharacterized protein</fullName>
    </submittedName>
</protein>
<comment type="caution">
    <text evidence="1">The sequence shown here is derived from an EMBL/GenBank/DDBJ whole genome shotgun (WGS) entry which is preliminary data.</text>
</comment>
<accession>A0A6L2M734</accession>
<proteinExistence type="predicted"/>
<organism evidence="1">
    <name type="scientific">Tanacetum cinerariifolium</name>
    <name type="common">Dalmatian daisy</name>
    <name type="synonym">Chrysanthemum cinerariifolium</name>
    <dbReference type="NCBI Taxonomy" id="118510"/>
    <lineage>
        <taxon>Eukaryota</taxon>
        <taxon>Viridiplantae</taxon>
        <taxon>Streptophyta</taxon>
        <taxon>Embryophyta</taxon>
        <taxon>Tracheophyta</taxon>
        <taxon>Spermatophyta</taxon>
        <taxon>Magnoliopsida</taxon>
        <taxon>eudicotyledons</taxon>
        <taxon>Gunneridae</taxon>
        <taxon>Pentapetalae</taxon>
        <taxon>asterids</taxon>
        <taxon>campanulids</taxon>
        <taxon>Asterales</taxon>
        <taxon>Asteraceae</taxon>
        <taxon>Asteroideae</taxon>
        <taxon>Anthemideae</taxon>
        <taxon>Anthemidinae</taxon>
        <taxon>Tanacetum</taxon>
    </lineage>
</organism>
<name>A0A6L2M734_TANCI</name>
<gene>
    <name evidence="1" type="ORF">Tci_040410</name>
</gene>
<dbReference type="EMBL" id="BKCJ010005750">
    <property type="protein sequence ID" value="GEU68432.1"/>
    <property type="molecule type" value="Genomic_DNA"/>
</dbReference>
<sequence>MLLAMKDEARSNLKDEENDFMLDNSYGDETLEELTVVVIMMARIQPTDDNADFEPSYDAKAVSEKTEMLRNELKKSSSDSKDIQANLLKRMKILKNDFKRSQAQVDYVVQEREVDELIEHVNQKTYAYGDVRSQNQDLLMTVSEFKNKIKTIEKEKNVNTKFDNSETSGTLLYVTPLPKNIVVKAKKVSNTKVNTDKSKPVTSHSIPKKAKSKTKCECYRKRNV</sequence>
<evidence type="ECO:0000313" key="1">
    <source>
        <dbReference type="EMBL" id="GEU68432.1"/>
    </source>
</evidence>
<reference evidence="1" key="1">
    <citation type="journal article" date="2019" name="Sci. Rep.">
        <title>Draft genome of Tanacetum cinerariifolium, the natural source of mosquito coil.</title>
        <authorList>
            <person name="Yamashiro T."/>
            <person name="Shiraishi A."/>
            <person name="Satake H."/>
            <person name="Nakayama K."/>
        </authorList>
    </citation>
    <scope>NUCLEOTIDE SEQUENCE</scope>
</reference>
<dbReference type="AlphaFoldDB" id="A0A6L2M734"/>